<dbReference type="PANTHER" id="PTHR31528">
    <property type="entry name" value="4-AMINO-5-HYDROXYMETHYL-2-METHYLPYRIMIDINE PHOSPHATE SYNTHASE THI11-RELATED"/>
    <property type="match status" value="1"/>
</dbReference>
<protein>
    <recommendedName>
        <fullName evidence="1">SsuA/THI5-like domain-containing protein</fullName>
    </recommendedName>
</protein>
<reference evidence="3" key="1">
    <citation type="submission" date="2017-09" db="EMBL/GenBank/DDBJ databases">
        <title>FDA dAtabase for Regulatory Grade micrObial Sequences (FDA-ARGOS): Supporting development and validation of Infectious Disease Dx tests.</title>
        <authorList>
            <person name="Minogue T."/>
            <person name="Wolcott M."/>
            <person name="Wasieloski L."/>
            <person name="Aguilar W."/>
            <person name="Moore D."/>
            <person name="Tallon L."/>
            <person name="Sadzewicz L."/>
            <person name="Ott S."/>
            <person name="Zhao X."/>
            <person name="Nagaraj S."/>
            <person name="Vavikolanu K."/>
            <person name="Aluvathingal J."/>
            <person name="Nadendla S."/>
            <person name="Sichtig H."/>
        </authorList>
    </citation>
    <scope>NUCLEOTIDE SEQUENCE [LARGE SCALE GENOMIC DNA]</scope>
    <source>
        <strain evidence="3">FDAARGOS_390</strain>
    </source>
</reference>
<feature type="domain" description="SsuA/THI5-like" evidence="1">
    <location>
        <begin position="178"/>
        <end position="384"/>
    </location>
</feature>
<dbReference type="Gene3D" id="3.40.190.10">
    <property type="entry name" value="Periplasmic binding protein-like II"/>
    <property type="match status" value="2"/>
</dbReference>
<dbReference type="Proteomes" id="UP000220629">
    <property type="component" value="Unassembled WGS sequence"/>
</dbReference>
<dbReference type="SUPFAM" id="SSF53850">
    <property type="entry name" value="Periplasmic binding protein-like II"/>
    <property type="match status" value="1"/>
</dbReference>
<dbReference type="PANTHER" id="PTHR31528:SF3">
    <property type="entry name" value="THIAMINE BIOSYNTHESIS PROTEIN HI_0357-RELATED"/>
    <property type="match status" value="1"/>
</dbReference>
<evidence type="ECO:0000313" key="2">
    <source>
        <dbReference type="EMBL" id="PEH37894.1"/>
    </source>
</evidence>
<accession>A0A2A7S2J3</accession>
<sequence>MCLEGEGSGPVNARRNEMRHARAIKRRSQDYTRRKNAWSAVCAFACDRFGYDSCVFFFTTRRAFSRSRLCPTACDGTLRCPAHVPTLDDVRRCFRTPHAAQWTMSQSINVNQHVEGPDAGRNNPDSRRRSLLAGIGALSVLGVGALSMHVLPRMSNERSAVAGHARITHQLGWLNGVQFGGDFVAIERGYFAHQGLDVQYTAGGPGTDYRMLVASGRSTVSESNPAGMISGYLRKQPLVAFAAVMQRDPSCFVSLGERPVTSLQDMVGKIIGVPNSIRGQVEALLRRAKIAPERVKLVPVGNDPTLLAARQVDAYYGWETTAVPPLRRAHLKPHVLRFSDLGFRGYGQVLMARQDTLDDHHDELVRYTRALVQGWSWMVRHPRETAEMVVRRYAPPGTLLDEQLEEADMMMSYLTTGDAMKHGMLWIDPGVFEDSVALGVEAGSIPAGSRIDISKIVTQSVIRAALDQA</sequence>
<dbReference type="AlphaFoldDB" id="A0A2A7S2J3"/>
<dbReference type="OrthoDB" id="8555942at2"/>
<dbReference type="InterPro" id="IPR027939">
    <property type="entry name" value="NMT1/THI5"/>
</dbReference>
<dbReference type="Pfam" id="PF09084">
    <property type="entry name" value="NMT1"/>
    <property type="match status" value="1"/>
</dbReference>
<evidence type="ECO:0000313" key="3">
    <source>
        <dbReference type="Proteomes" id="UP000220629"/>
    </source>
</evidence>
<gene>
    <name evidence="2" type="ORF">CRM94_25865</name>
</gene>
<comment type="caution">
    <text evidence="2">The sequence shown here is derived from an EMBL/GenBank/DDBJ whole genome shotgun (WGS) entry which is preliminary data.</text>
</comment>
<name>A0A2A7S2J3_BURGA</name>
<dbReference type="EMBL" id="PDDY01000004">
    <property type="protein sequence ID" value="PEH37894.1"/>
    <property type="molecule type" value="Genomic_DNA"/>
</dbReference>
<dbReference type="InterPro" id="IPR015168">
    <property type="entry name" value="SsuA/THI5"/>
</dbReference>
<dbReference type="GO" id="GO:0009228">
    <property type="term" value="P:thiamine biosynthetic process"/>
    <property type="evidence" value="ECO:0007669"/>
    <property type="project" value="InterPro"/>
</dbReference>
<proteinExistence type="predicted"/>
<evidence type="ECO:0000259" key="1">
    <source>
        <dbReference type="Pfam" id="PF09084"/>
    </source>
</evidence>
<organism evidence="2 3">
    <name type="scientific">Burkholderia gladioli</name>
    <name type="common">Pseudomonas marginata</name>
    <name type="synonym">Phytomonas marginata</name>
    <dbReference type="NCBI Taxonomy" id="28095"/>
    <lineage>
        <taxon>Bacteria</taxon>
        <taxon>Pseudomonadati</taxon>
        <taxon>Pseudomonadota</taxon>
        <taxon>Betaproteobacteria</taxon>
        <taxon>Burkholderiales</taxon>
        <taxon>Burkholderiaceae</taxon>
        <taxon>Burkholderia</taxon>
    </lineage>
</organism>